<dbReference type="Proteomes" id="UP000198847">
    <property type="component" value="Unassembled WGS sequence"/>
</dbReference>
<evidence type="ECO:0000313" key="2">
    <source>
        <dbReference type="EMBL" id="SEO78390.1"/>
    </source>
</evidence>
<name>A0A1H8SI11_9FIRM</name>
<proteinExistence type="predicted"/>
<organism evidence="2 3">
    <name type="scientific">Propionispora vibrioides</name>
    <dbReference type="NCBI Taxonomy" id="112903"/>
    <lineage>
        <taxon>Bacteria</taxon>
        <taxon>Bacillati</taxon>
        <taxon>Bacillota</taxon>
        <taxon>Negativicutes</taxon>
        <taxon>Selenomonadales</taxon>
        <taxon>Sporomusaceae</taxon>
        <taxon>Propionispora</taxon>
    </lineage>
</organism>
<dbReference type="Pfam" id="PF11855">
    <property type="entry name" value="DUF3375"/>
    <property type="match status" value="1"/>
</dbReference>
<evidence type="ECO:0000256" key="1">
    <source>
        <dbReference type="SAM" id="Coils"/>
    </source>
</evidence>
<keyword evidence="1" id="KW-0175">Coiled coil</keyword>
<dbReference type="STRING" id="112903.SAMN04490178_10575"/>
<dbReference type="RefSeq" id="WP_091744770.1">
    <property type="nucleotide sequence ID" value="NZ_FODY01000005.1"/>
</dbReference>
<dbReference type="InterPro" id="IPR021804">
    <property type="entry name" value="DUF3375"/>
</dbReference>
<evidence type="ECO:0008006" key="4">
    <source>
        <dbReference type="Google" id="ProtNLM"/>
    </source>
</evidence>
<sequence>MADLQNELAEHMDYQFLELLRRKNPAWRLLASPHASFVASFLYHEFIAKNKRSVGEQELIAKLDYYIYRINEAEEQVPLPRAAREYVESWADDDHAWLRKFYPQGQDEAHFDITSSAQKAIDWLLSLKQRSFIGAESRLITVFDLIQQIVERSEADPVLRIAELNRQKEKIDREIEQIQAGKVDLLDETQIKERFWQAMATAREILSDFRAVEQKFRDLDRGLREQISTWSGGKGELLTAIFQEQDGIAHSEQGRSFTSFWNFLMAPSYQEIFERNLDKVLAMEEVQKMDNERRMRNIHYEWIDAGAHVQDTIALLSQQLRRYVDENFLEEERRIVQLVREIEGRALAVRNDPPRDAFMELDGCKPEFSLPMDRPLFSPPERPEIKNDNISEGDAMIDADALFSQVYVDKEELKGRIRYLLQSHGTISLTQVIEHYPLQFGLTELLTYLVIAGEKGNDCFSSDSEETIGWTDENGKMRKATVPKVIFLSKK</sequence>
<gene>
    <name evidence="2" type="ORF">SAMN04490178_10575</name>
</gene>
<dbReference type="EMBL" id="FODY01000005">
    <property type="protein sequence ID" value="SEO78390.1"/>
    <property type="molecule type" value="Genomic_DNA"/>
</dbReference>
<accession>A0A1H8SI11</accession>
<reference evidence="2 3" key="1">
    <citation type="submission" date="2016-10" db="EMBL/GenBank/DDBJ databases">
        <authorList>
            <person name="de Groot N.N."/>
        </authorList>
    </citation>
    <scope>NUCLEOTIDE SEQUENCE [LARGE SCALE GENOMIC DNA]</scope>
    <source>
        <strain evidence="2 3">DSM 13305</strain>
    </source>
</reference>
<protein>
    <recommendedName>
        <fullName evidence="4">DUF3375 domain-containing protein</fullName>
    </recommendedName>
</protein>
<feature type="coiled-coil region" evidence="1">
    <location>
        <begin position="161"/>
        <end position="188"/>
    </location>
</feature>
<evidence type="ECO:0000313" key="3">
    <source>
        <dbReference type="Proteomes" id="UP000198847"/>
    </source>
</evidence>
<keyword evidence="3" id="KW-1185">Reference proteome</keyword>
<dbReference type="OrthoDB" id="138803at2"/>
<dbReference type="AlphaFoldDB" id="A0A1H8SI11"/>